<evidence type="ECO:0000313" key="2">
    <source>
        <dbReference type="EMBL" id="TKW49311.1"/>
    </source>
</evidence>
<evidence type="ECO:0000313" key="3">
    <source>
        <dbReference type="Proteomes" id="UP000310108"/>
    </source>
</evidence>
<proteinExistence type="predicted"/>
<evidence type="ECO:0000256" key="1">
    <source>
        <dbReference type="SAM" id="MobiDB-lite"/>
    </source>
</evidence>
<accession>A0A4U6X1R6</accession>
<sequence length="140" mass="14961">MPLDHTSRIVPHHYLVRPDDLAEFQFGLDLEHALVAPVVRQLVPFPPDRALLRRRRSHRHRVTSSDTAAAVTEPGPVGMGAGGAVVLASRARDIANEDAENGDGGRHDGDARLAGPPDDEVAAIVWKGTSAGLTTRPSGR</sequence>
<reference evidence="2 3" key="1">
    <citation type="journal article" date="2019" name="PLoS ONE">
        <title>Comparative genome analysis indicates high evolutionary potential of pathogenicity genes in Colletotrichum tanaceti.</title>
        <authorList>
            <person name="Lelwala R.V."/>
            <person name="Korhonen P.K."/>
            <person name="Young N.D."/>
            <person name="Scott J.B."/>
            <person name="Ades P.A."/>
            <person name="Gasser R.B."/>
            <person name="Taylor P.W.J."/>
        </authorList>
    </citation>
    <scope>NUCLEOTIDE SEQUENCE [LARGE SCALE GENOMIC DNA]</scope>
    <source>
        <strain evidence="2">BRIP57314</strain>
    </source>
</reference>
<dbReference type="Proteomes" id="UP000310108">
    <property type="component" value="Unassembled WGS sequence"/>
</dbReference>
<keyword evidence="3" id="KW-1185">Reference proteome</keyword>
<feature type="region of interest" description="Disordered" evidence="1">
    <location>
        <begin position="54"/>
        <end position="117"/>
    </location>
</feature>
<comment type="caution">
    <text evidence="2">The sequence shown here is derived from an EMBL/GenBank/DDBJ whole genome shotgun (WGS) entry which is preliminary data.</text>
</comment>
<name>A0A4U6X1R6_9PEZI</name>
<dbReference type="AlphaFoldDB" id="A0A4U6X1R6"/>
<organism evidence="2 3">
    <name type="scientific">Colletotrichum tanaceti</name>
    <dbReference type="NCBI Taxonomy" id="1306861"/>
    <lineage>
        <taxon>Eukaryota</taxon>
        <taxon>Fungi</taxon>
        <taxon>Dikarya</taxon>
        <taxon>Ascomycota</taxon>
        <taxon>Pezizomycotina</taxon>
        <taxon>Sordariomycetes</taxon>
        <taxon>Hypocreomycetidae</taxon>
        <taxon>Glomerellales</taxon>
        <taxon>Glomerellaceae</taxon>
        <taxon>Colletotrichum</taxon>
        <taxon>Colletotrichum destructivum species complex</taxon>
    </lineage>
</organism>
<dbReference type="EMBL" id="PJEX01000569">
    <property type="protein sequence ID" value="TKW49311.1"/>
    <property type="molecule type" value="Genomic_DNA"/>
</dbReference>
<gene>
    <name evidence="2" type="ORF">CTA1_12466</name>
</gene>
<protein>
    <submittedName>
        <fullName evidence="2">Uncharacterized protein</fullName>
    </submittedName>
</protein>